<evidence type="ECO:0000313" key="2">
    <source>
        <dbReference type="Proteomes" id="UP000015530"/>
    </source>
</evidence>
<dbReference type="OrthoDB" id="432970at2759"/>
<accession>T0KC33</accession>
<organism evidence="1 2">
    <name type="scientific">Colletotrichum gloeosporioides (strain Cg-14)</name>
    <name type="common">Anthracnose fungus</name>
    <name type="synonym">Glomerella cingulata</name>
    <dbReference type="NCBI Taxonomy" id="1237896"/>
    <lineage>
        <taxon>Eukaryota</taxon>
        <taxon>Fungi</taxon>
        <taxon>Dikarya</taxon>
        <taxon>Ascomycota</taxon>
        <taxon>Pezizomycotina</taxon>
        <taxon>Sordariomycetes</taxon>
        <taxon>Hypocreomycetidae</taxon>
        <taxon>Glomerellales</taxon>
        <taxon>Glomerellaceae</taxon>
        <taxon>Colletotrichum</taxon>
        <taxon>Colletotrichum gloeosporioides species complex</taxon>
    </lineage>
</organism>
<name>T0KC33_COLGC</name>
<dbReference type="STRING" id="1237896.T0KC33"/>
<dbReference type="Proteomes" id="UP000015530">
    <property type="component" value="Unassembled WGS sequence"/>
</dbReference>
<dbReference type="AlphaFoldDB" id="T0KC33"/>
<sequence>MNAFTNLEKRTFLHNHPEKDVYKILIDYHRLRMEDDAKIVGIMSETPSTPLSLAMGKPDSDASWRRQGDQSMAGSCRFGGMMRSNDSARPWLLMRHYGDDHFPMQLRMLGEFVWGSAPGRQDGTQMRRMLASRETSTAGPGFVEVLHIDNNTKTGYGSAFN</sequence>
<comment type="caution">
    <text evidence="1">The sequence shown here is derived from an EMBL/GenBank/DDBJ whole genome shotgun (WGS) entry which is preliminary data.</text>
</comment>
<gene>
    <name evidence="1" type="ORF">CGLO_10976</name>
</gene>
<reference evidence="2" key="1">
    <citation type="journal article" date="2013" name="Mol. Plant Microbe Interact.">
        <title>Global aspects of pacC regulation of pathogenicity genes in Colletotrichum gloeosporioides as revealed by transcriptome analysis.</title>
        <authorList>
            <person name="Alkan N."/>
            <person name="Meng X."/>
            <person name="Friedlander G."/>
            <person name="Reuveni E."/>
            <person name="Sukno S."/>
            <person name="Sherman A."/>
            <person name="Thon M."/>
            <person name="Fluhr R."/>
            <person name="Prusky D."/>
        </authorList>
    </citation>
    <scope>NUCLEOTIDE SEQUENCE [LARGE SCALE GENOMIC DNA]</scope>
    <source>
        <strain evidence="2">Cg-14</strain>
    </source>
</reference>
<evidence type="ECO:0000313" key="1">
    <source>
        <dbReference type="EMBL" id="EQB49669.1"/>
    </source>
</evidence>
<protein>
    <submittedName>
        <fullName evidence="1">Uncharacterized protein</fullName>
    </submittedName>
</protein>
<proteinExistence type="predicted"/>
<dbReference type="EMBL" id="AMYD01002273">
    <property type="protein sequence ID" value="EQB49669.1"/>
    <property type="molecule type" value="Genomic_DNA"/>
</dbReference>
<dbReference type="HOGENOM" id="CLU_1643556_0_0_1"/>